<keyword evidence="1" id="KW-0812">Transmembrane</keyword>
<dbReference type="Proteomes" id="UP000558284">
    <property type="component" value="Unassembled WGS sequence"/>
</dbReference>
<keyword evidence="1" id="KW-0472">Membrane</keyword>
<comment type="caution">
    <text evidence="2">The sequence shown here is derived from an EMBL/GenBank/DDBJ whole genome shotgun (WGS) entry which is preliminary data.</text>
</comment>
<evidence type="ECO:0000256" key="1">
    <source>
        <dbReference type="SAM" id="Phobius"/>
    </source>
</evidence>
<dbReference type="AlphaFoldDB" id="A0A838B9E9"/>
<evidence type="ECO:0000313" key="3">
    <source>
        <dbReference type="Proteomes" id="UP000558284"/>
    </source>
</evidence>
<dbReference type="RefSeq" id="WP_181059131.1">
    <property type="nucleotide sequence ID" value="NZ_JACDTY010000008.1"/>
</dbReference>
<dbReference type="EMBL" id="JACDTY010000008">
    <property type="protein sequence ID" value="MBA1142294.1"/>
    <property type="molecule type" value="Genomic_DNA"/>
</dbReference>
<feature type="transmembrane region" description="Helical" evidence="1">
    <location>
        <begin position="59"/>
        <end position="82"/>
    </location>
</feature>
<organism evidence="2 3">
    <name type="scientific">Mesorhizobium neociceri</name>
    <dbReference type="NCBI Taxonomy" id="1307853"/>
    <lineage>
        <taxon>Bacteria</taxon>
        <taxon>Pseudomonadati</taxon>
        <taxon>Pseudomonadota</taxon>
        <taxon>Alphaproteobacteria</taxon>
        <taxon>Hyphomicrobiales</taxon>
        <taxon>Phyllobacteriaceae</taxon>
        <taxon>Mesorhizobium</taxon>
    </lineage>
</organism>
<proteinExistence type="predicted"/>
<gene>
    <name evidence="2" type="ORF">H0241_18750</name>
</gene>
<keyword evidence="3" id="KW-1185">Reference proteome</keyword>
<reference evidence="2 3" key="1">
    <citation type="submission" date="2020-07" db="EMBL/GenBank/DDBJ databases">
        <title>Definition of the novel symbiovar canariense within Mesorhizobium novociceri, a new species of genus Mesorhizobium nodulating Cicer canariense in the Caldera de Taburiente National Park (La Palma, Canary Islands).</title>
        <authorList>
            <person name="Leon-Barrios M."/>
            <person name="Perez-Yepez J."/>
            <person name="Flores-Felix J.D."/>
            <person name="Ramirez-Baena M.H."/>
            <person name="Pulido-Suarez L."/>
            <person name="Igual J.M."/>
            <person name="Velazquez E."/>
            <person name="Peix A."/>
        </authorList>
    </citation>
    <scope>NUCLEOTIDE SEQUENCE [LARGE SCALE GENOMIC DNA]</scope>
    <source>
        <strain evidence="2 3">CCANP35</strain>
    </source>
</reference>
<protein>
    <submittedName>
        <fullName evidence="2">Uncharacterized protein</fullName>
    </submittedName>
</protein>
<evidence type="ECO:0000313" key="2">
    <source>
        <dbReference type="EMBL" id="MBA1142294.1"/>
    </source>
</evidence>
<name>A0A838B9E9_9HYPH</name>
<sequence length="86" mass="9594">MLGLEAWLSLIGPAYFAYIGIAIPFVVVWAIICAALWIWNNRPSKRQGPPRSWPASLTFFVVVAACYVAAHTAVYLLVRYLAPLWA</sequence>
<feature type="transmembrane region" description="Helical" evidence="1">
    <location>
        <begin position="15"/>
        <end position="39"/>
    </location>
</feature>
<accession>A0A838B9E9</accession>
<keyword evidence="1" id="KW-1133">Transmembrane helix</keyword>